<reference evidence="3" key="1">
    <citation type="journal article" date="2023" name="DNA Res.">
        <title>Chromosome-level genome assembly of Phrynocephalus forsythii using third-generation DNA sequencing and Hi-C analysis.</title>
        <authorList>
            <person name="Qi Y."/>
            <person name="Zhao W."/>
            <person name="Zhao Y."/>
            <person name="Niu C."/>
            <person name="Cao S."/>
            <person name="Zhang Y."/>
        </authorList>
    </citation>
    <scope>NUCLEOTIDE SEQUENCE</scope>
    <source>
        <tissue evidence="3">Muscle</tissue>
    </source>
</reference>
<dbReference type="GO" id="GO:0015074">
    <property type="term" value="P:DNA integration"/>
    <property type="evidence" value="ECO:0007669"/>
    <property type="project" value="InterPro"/>
</dbReference>
<dbReference type="InterPro" id="IPR013762">
    <property type="entry name" value="Integrase-like_cat_sf"/>
</dbReference>
<comment type="caution">
    <text evidence="3">The sequence shown here is derived from an EMBL/GenBank/DDBJ whole genome shotgun (WGS) entry which is preliminary data.</text>
</comment>
<dbReference type="OrthoDB" id="9863428at2759"/>
<dbReference type="Gene3D" id="1.10.150.130">
    <property type="match status" value="1"/>
</dbReference>
<keyword evidence="4" id="KW-1185">Reference proteome</keyword>
<proteinExistence type="predicted"/>
<dbReference type="InterPro" id="IPR011010">
    <property type="entry name" value="DNA_brk_join_enz"/>
</dbReference>
<name>A0A9Q1B563_9SAUR</name>
<dbReference type="GO" id="GO:0006310">
    <property type="term" value="P:DNA recombination"/>
    <property type="evidence" value="ECO:0007669"/>
    <property type="project" value="UniProtKB-KW"/>
</dbReference>
<dbReference type="SUPFAM" id="SSF56349">
    <property type="entry name" value="DNA breaking-rejoining enzymes"/>
    <property type="match status" value="1"/>
</dbReference>
<feature type="non-terminal residue" evidence="3">
    <location>
        <position position="1"/>
    </location>
</feature>
<dbReference type="InterPro" id="IPR052925">
    <property type="entry name" value="Phage_Integrase-like_Recomb"/>
</dbReference>
<evidence type="ECO:0000313" key="3">
    <source>
        <dbReference type="EMBL" id="KAJ7338769.1"/>
    </source>
</evidence>
<dbReference type="SUPFAM" id="SSF47823">
    <property type="entry name" value="lambda integrase-like, N-terminal domain"/>
    <property type="match status" value="1"/>
</dbReference>
<dbReference type="AlphaFoldDB" id="A0A9Q1B563"/>
<dbReference type="PANTHER" id="PTHR34605">
    <property type="entry name" value="PHAGE_INTEGRASE DOMAIN-CONTAINING PROTEIN"/>
    <property type="match status" value="1"/>
</dbReference>
<keyword evidence="2" id="KW-0233">DNA recombination</keyword>
<evidence type="ECO:0000313" key="4">
    <source>
        <dbReference type="Proteomes" id="UP001142489"/>
    </source>
</evidence>
<feature type="non-terminal residue" evidence="3">
    <location>
        <position position="226"/>
    </location>
</feature>
<dbReference type="EMBL" id="JAPFRF010000003">
    <property type="protein sequence ID" value="KAJ7338769.1"/>
    <property type="molecule type" value="Genomic_DNA"/>
</dbReference>
<dbReference type="Gene3D" id="1.10.443.10">
    <property type="entry name" value="Intergrase catalytic core"/>
    <property type="match status" value="1"/>
</dbReference>
<dbReference type="PANTHER" id="PTHR34605:SF3">
    <property type="entry name" value="P CELL-TYPE AGGLUTINATION PROTEIN MAP4-LIKE-RELATED"/>
    <property type="match status" value="1"/>
</dbReference>
<keyword evidence="1" id="KW-0238">DNA-binding</keyword>
<sequence length="226" mass="24882">VQGVSPSCLQAHLSAISFFCSLGGCQDPCRTPLIRRAIKGWERKSPKRQDNWKPITPLTLRALLEELVGICWSSYEACLFRCAFALAFFGAFQVGELVANSRREKGHSLALEDLTFTPGALVIQLQSSKMDQRAKGSCFILKKQGDTQLCPIKSAQKYLACRGELPGPLLQHTNGILLTCYQFAGVMQKALQLAGYEPRNFETHSFQIGAASQASAQGLSSRRIKQ</sequence>
<protein>
    <recommendedName>
        <fullName evidence="5">Tyr recombinase domain-containing protein</fullName>
    </recommendedName>
</protein>
<accession>A0A9Q1B563</accession>
<organism evidence="3 4">
    <name type="scientific">Phrynocephalus forsythii</name>
    <dbReference type="NCBI Taxonomy" id="171643"/>
    <lineage>
        <taxon>Eukaryota</taxon>
        <taxon>Metazoa</taxon>
        <taxon>Chordata</taxon>
        <taxon>Craniata</taxon>
        <taxon>Vertebrata</taxon>
        <taxon>Euteleostomi</taxon>
        <taxon>Lepidosauria</taxon>
        <taxon>Squamata</taxon>
        <taxon>Bifurcata</taxon>
        <taxon>Unidentata</taxon>
        <taxon>Episquamata</taxon>
        <taxon>Toxicofera</taxon>
        <taxon>Iguania</taxon>
        <taxon>Acrodonta</taxon>
        <taxon>Agamidae</taxon>
        <taxon>Agaminae</taxon>
        <taxon>Phrynocephalus</taxon>
    </lineage>
</organism>
<dbReference type="GO" id="GO:0003677">
    <property type="term" value="F:DNA binding"/>
    <property type="evidence" value="ECO:0007669"/>
    <property type="project" value="UniProtKB-KW"/>
</dbReference>
<evidence type="ECO:0000256" key="1">
    <source>
        <dbReference type="ARBA" id="ARBA00023125"/>
    </source>
</evidence>
<dbReference type="InterPro" id="IPR010998">
    <property type="entry name" value="Integrase_recombinase_N"/>
</dbReference>
<gene>
    <name evidence="3" type="ORF">JRQ81_012671</name>
</gene>
<evidence type="ECO:0000256" key="2">
    <source>
        <dbReference type="ARBA" id="ARBA00023172"/>
    </source>
</evidence>
<evidence type="ECO:0008006" key="5">
    <source>
        <dbReference type="Google" id="ProtNLM"/>
    </source>
</evidence>
<dbReference type="Proteomes" id="UP001142489">
    <property type="component" value="Unassembled WGS sequence"/>
</dbReference>